<reference evidence="1" key="1">
    <citation type="submission" date="2016-05" db="EMBL/GenBank/DDBJ databases">
        <title>Microbial consortia oxidize butane by reversing methanogenesis.</title>
        <authorList>
            <person name="Laso-Perez R."/>
            <person name="Richter M."/>
            <person name="Wegener G."/>
            <person name="Musat F."/>
        </authorList>
    </citation>
    <scope>NUCLEOTIDE SEQUENCE [LARGE SCALE GENOMIC DNA]</scope>
    <source>
        <strain evidence="1">BOX1</strain>
    </source>
</reference>
<protein>
    <submittedName>
        <fullName evidence="1">Uncharacterized protein</fullName>
    </submittedName>
</protein>
<organism evidence="1 2">
    <name type="scientific">Candidatus Syntropharchaeum butanivorans</name>
    <dbReference type="NCBI Taxonomy" id="1839936"/>
    <lineage>
        <taxon>Archaea</taxon>
        <taxon>Methanobacteriati</taxon>
        <taxon>Methanobacteriota</taxon>
        <taxon>Stenosarchaea group</taxon>
        <taxon>Methanomicrobia</taxon>
        <taxon>Methanosarcinales</taxon>
        <taxon>ANME-2 cluster</taxon>
        <taxon>Candidatus Syntropharchaeum</taxon>
    </lineage>
</organism>
<keyword evidence="2" id="KW-1185">Reference proteome</keyword>
<name>A0A1F2P697_9EURY</name>
<sequence>MNQWIEKAIHPSPAVMALTRVFGKNPLKDASVKSTRAAQSA</sequence>
<dbReference type="EMBL" id="LYOR01000001">
    <property type="protein sequence ID" value="OFV66859.1"/>
    <property type="molecule type" value="Genomic_DNA"/>
</dbReference>
<dbReference type="AlphaFoldDB" id="A0A1F2P697"/>
<evidence type="ECO:0000313" key="2">
    <source>
        <dbReference type="Proteomes" id="UP000185779"/>
    </source>
</evidence>
<evidence type="ECO:0000313" key="1">
    <source>
        <dbReference type="EMBL" id="OFV66859.1"/>
    </source>
</evidence>
<proteinExistence type="predicted"/>
<accession>A0A1F2P697</accession>
<comment type="caution">
    <text evidence="1">The sequence shown here is derived from an EMBL/GenBank/DDBJ whole genome shotgun (WGS) entry which is preliminary data.</text>
</comment>
<dbReference type="Proteomes" id="UP000185779">
    <property type="component" value="Unassembled WGS sequence"/>
</dbReference>
<gene>
    <name evidence="1" type="ORF">SBU_000152</name>
</gene>